<dbReference type="EMBL" id="CP068393">
    <property type="protein sequence ID" value="QUC66758.1"/>
    <property type="molecule type" value="Genomic_DNA"/>
</dbReference>
<accession>A0AC61NKP4</accession>
<keyword evidence="2" id="KW-1185">Reference proteome</keyword>
<proteinExistence type="predicted"/>
<evidence type="ECO:0000313" key="1">
    <source>
        <dbReference type="EMBL" id="QUC66758.1"/>
    </source>
</evidence>
<name>A0AC61NKP4_9FIRM</name>
<organism evidence="1 2">
    <name type="scientific">Aristaeella hokkaidonensis</name>
    <dbReference type="NCBI Taxonomy" id="3046382"/>
    <lineage>
        <taxon>Bacteria</taxon>
        <taxon>Bacillati</taxon>
        <taxon>Bacillota</taxon>
        <taxon>Clostridia</taxon>
        <taxon>Eubacteriales</taxon>
        <taxon>Aristaeellaceae</taxon>
        <taxon>Aristaeella</taxon>
    </lineage>
</organism>
<sequence length="461" mass="51001">MGGIQVLYDGKIWIGSCDKGPVFLLPSMANRHGLIAGATGTGKTVSLKVLAEGFSDMGVPVFLSDIKSDLSGMVMDGAESEAIDKRLAKCGVPREVFKYTSYPTEYWDVYGEQGIPIRATVQDMGPLLMSRMLNLNETQSGVMNIAFRVAGRENIPLEHLQDLKNLLIHVGENAKEYTLEYGNVSAASVGAIQRAVGVLEDQGGNVFFREPAIDINDWIQVDPASGRGKINILCADRLFNNPTMYSTFLLWMLTKLYDLLPERGDADKPIVVFFFDEAHLLFNNCSRSLMEKIEQVVRLVRSKGVGVYFITQSPADIPMTILGQLGNRIQHALRAYTPLDQKAVKVAAQTFRTNPSFDTEEAITTLKTGEALVSFLDEHGAPSVVERATILPPQSYMGAISQEIRRMVIDASPMKDKYADEIPADDPGTQEQPTPPAPPVPQVQEMDPQRFKLINGQWYYF</sequence>
<protein>
    <submittedName>
        <fullName evidence="1">DUF853 family protein</fullName>
    </submittedName>
</protein>
<reference evidence="1" key="1">
    <citation type="submission" date="2021-01" db="EMBL/GenBank/DDBJ databases">
        <title>Complete genome sequence of Clostridiales bacterium R-7.</title>
        <authorList>
            <person name="Mahoney-Kurpe S.C."/>
            <person name="Palevich N."/>
            <person name="Koike S."/>
            <person name="Moon C.D."/>
            <person name="Attwood G.T."/>
        </authorList>
    </citation>
    <scope>NUCLEOTIDE SEQUENCE</scope>
    <source>
        <strain evidence="1">R-7</strain>
    </source>
</reference>
<evidence type="ECO:0000313" key="2">
    <source>
        <dbReference type="Proteomes" id="UP000682782"/>
    </source>
</evidence>
<gene>
    <name evidence="1" type="ORF">JYE49_13020</name>
</gene>
<dbReference type="Proteomes" id="UP000682782">
    <property type="component" value="Chromosome"/>
</dbReference>